<accession>A0A1E4RVF2</accession>
<keyword evidence="4" id="KW-0804">Transcription</keyword>
<evidence type="ECO:0000256" key="3">
    <source>
        <dbReference type="ARBA" id="ARBA00023015"/>
    </source>
</evidence>
<dbReference type="AlphaFoldDB" id="A0A1E4RVF2"/>
<evidence type="ECO:0000256" key="2">
    <source>
        <dbReference type="ARBA" id="ARBA00005942"/>
    </source>
</evidence>
<dbReference type="Proteomes" id="UP000094389">
    <property type="component" value="Unassembled WGS sequence"/>
</dbReference>
<evidence type="ECO:0000313" key="8">
    <source>
        <dbReference type="Proteomes" id="UP000094389"/>
    </source>
</evidence>
<dbReference type="GeneID" id="30991640"/>
<dbReference type="EMBL" id="KV453945">
    <property type="protein sequence ID" value="ODV71055.1"/>
    <property type="molecule type" value="Genomic_DNA"/>
</dbReference>
<dbReference type="OrthoDB" id="203279at2759"/>
<keyword evidence="3" id="KW-0805">Transcription regulation</keyword>
<organism evidence="7 8">
    <name type="scientific">Cyberlindnera jadinii (strain ATCC 18201 / CBS 1600 / BCRC 20928 / JCM 3617 / NBRC 0987 / NRRL Y-1542)</name>
    <name type="common">Torula yeast</name>
    <name type="synonym">Candida utilis</name>
    <dbReference type="NCBI Taxonomy" id="983966"/>
    <lineage>
        <taxon>Eukaryota</taxon>
        <taxon>Fungi</taxon>
        <taxon>Dikarya</taxon>
        <taxon>Ascomycota</taxon>
        <taxon>Saccharomycotina</taxon>
        <taxon>Saccharomycetes</taxon>
        <taxon>Phaffomycetales</taxon>
        <taxon>Phaffomycetaceae</taxon>
        <taxon>Cyberlindnera</taxon>
    </lineage>
</organism>
<dbReference type="Pfam" id="PF06179">
    <property type="entry name" value="Med22"/>
    <property type="match status" value="1"/>
</dbReference>
<dbReference type="GO" id="GO:0016592">
    <property type="term" value="C:mediator complex"/>
    <property type="evidence" value="ECO:0007669"/>
    <property type="project" value="InterPro"/>
</dbReference>
<feature type="compositionally biased region" description="Basic and acidic residues" evidence="6">
    <location>
        <begin position="161"/>
        <end position="176"/>
    </location>
</feature>
<evidence type="ECO:0000256" key="6">
    <source>
        <dbReference type="SAM" id="MobiDB-lite"/>
    </source>
</evidence>
<keyword evidence="8" id="KW-1185">Reference proteome</keyword>
<dbReference type="GO" id="GO:0006357">
    <property type="term" value="P:regulation of transcription by RNA polymerase II"/>
    <property type="evidence" value="ECO:0007669"/>
    <property type="project" value="InterPro"/>
</dbReference>
<comment type="similarity">
    <text evidence="2">Belongs to the Mediator complex subunit 22 family.</text>
</comment>
<dbReference type="OMA" id="RTLKENW"/>
<evidence type="ECO:0000256" key="5">
    <source>
        <dbReference type="ARBA" id="ARBA00023242"/>
    </source>
</evidence>
<evidence type="ECO:0000313" key="7">
    <source>
        <dbReference type="EMBL" id="ODV71055.1"/>
    </source>
</evidence>
<comment type="subcellular location">
    <subcellularLocation>
        <location evidence="1">Nucleus</location>
    </subcellularLocation>
</comment>
<sequence>MNQKRSETLIKKVETNTELLISRMQTIIALSASTSAQEIQASEMLQIESNASMIVRLVEELLSISRNLKESWILGQLPKSEQQQDVVTQEAQGKVDALLQKILQSKHYNEEIGLDEEFEKEEQEEDTGIKIEQEEKIPDELILPVETDSSVVKQEPPEAAPHTDEIKQEQKEKEEEKLDADEDLIMKDGLPVDTSQLVDPMDMSDGGATNVLGDYDFDNFGNMDRDDDIMMG</sequence>
<dbReference type="Gene3D" id="6.10.280.160">
    <property type="entry name" value="Mediator of RNA polymerase II transcription subunit 22"/>
    <property type="match status" value="1"/>
</dbReference>
<evidence type="ECO:0000256" key="1">
    <source>
        <dbReference type="ARBA" id="ARBA00004123"/>
    </source>
</evidence>
<evidence type="ECO:0008006" key="9">
    <source>
        <dbReference type="Google" id="ProtNLM"/>
    </source>
</evidence>
<keyword evidence="5" id="KW-0539">Nucleus</keyword>
<gene>
    <name evidence="7" type="ORF">CYBJADRAFT_187014</name>
</gene>
<feature type="region of interest" description="Disordered" evidence="6">
    <location>
        <begin position="147"/>
        <end position="232"/>
    </location>
</feature>
<protein>
    <recommendedName>
        <fullName evidence="9">Mediator of RNA polymerase II transcription subunit 22</fullName>
    </recommendedName>
</protein>
<name>A0A1E4RVF2_CYBJN</name>
<dbReference type="RefSeq" id="XP_020068094.1">
    <property type="nucleotide sequence ID" value="XM_020217244.1"/>
</dbReference>
<reference evidence="7 8" key="1">
    <citation type="journal article" date="2016" name="Proc. Natl. Acad. Sci. U.S.A.">
        <title>Comparative genomics of biotechnologically important yeasts.</title>
        <authorList>
            <person name="Riley R."/>
            <person name="Haridas S."/>
            <person name="Wolfe K.H."/>
            <person name="Lopes M.R."/>
            <person name="Hittinger C.T."/>
            <person name="Goeker M."/>
            <person name="Salamov A.A."/>
            <person name="Wisecaver J.H."/>
            <person name="Long T.M."/>
            <person name="Calvey C.H."/>
            <person name="Aerts A.L."/>
            <person name="Barry K.W."/>
            <person name="Choi C."/>
            <person name="Clum A."/>
            <person name="Coughlan A.Y."/>
            <person name="Deshpande S."/>
            <person name="Douglass A.P."/>
            <person name="Hanson S.J."/>
            <person name="Klenk H.-P."/>
            <person name="LaButti K.M."/>
            <person name="Lapidus A."/>
            <person name="Lindquist E.A."/>
            <person name="Lipzen A.M."/>
            <person name="Meier-Kolthoff J.P."/>
            <person name="Ohm R.A."/>
            <person name="Otillar R.P."/>
            <person name="Pangilinan J.L."/>
            <person name="Peng Y."/>
            <person name="Rokas A."/>
            <person name="Rosa C.A."/>
            <person name="Scheuner C."/>
            <person name="Sibirny A.A."/>
            <person name="Slot J.C."/>
            <person name="Stielow J.B."/>
            <person name="Sun H."/>
            <person name="Kurtzman C.P."/>
            <person name="Blackwell M."/>
            <person name="Grigoriev I.V."/>
            <person name="Jeffries T.W."/>
        </authorList>
    </citation>
    <scope>NUCLEOTIDE SEQUENCE [LARGE SCALE GENOMIC DNA]</scope>
    <source>
        <strain evidence="8">ATCC 18201 / CBS 1600 / BCRC 20928 / JCM 3617 / NBRC 0987 / NRRL Y-1542</strain>
    </source>
</reference>
<dbReference type="STRING" id="983966.A0A1E4RVF2"/>
<proteinExistence type="inferred from homology"/>
<dbReference type="InterPro" id="IPR009332">
    <property type="entry name" value="Med22"/>
</dbReference>
<evidence type="ECO:0000256" key="4">
    <source>
        <dbReference type="ARBA" id="ARBA00023163"/>
    </source>
</evidence>
<dbReference type="GO" id="GO:0003712">
    <property type="term" value="F:transcription coregulator activity"/>
    <property type="evidence" value="ECO:0007669"/>
    <property type="project" value="InterPro"/>
</dbReference>